<feature type="signal peptide" evidence="2">
    <location>
        <begin position="1"/>
        <end position="20"/>
    </location>
</feature>
<proteinExistence type="predicted"/>
<keyword evidence="3" id="KW-1185">Reference proteome</keyword>
<protein>
    <submittedName>
        <fullName evidence="4">Uncharacterized protein</fullName>
    </submittedName>
</protein>
<sequence>MHHSVLALTVGLACLALCFASVELDEDESAVVDKRAMRNALVRFGRGGSMRNAIVRLGKRAMRNAIVRFGKRDDDSSPEGAAEEDKRSPPQPFVRFGRSGHSEHVNSILDTLRKLNEANEY</sequence>
<evidence type="ECO:0000256" key="1">
    <source>
        <dbReference type="SAM" id="MobiDB-lite"/>
    </source>
</evidence>
<keyword evidence="2" id="KW-0732">Signal</keyword>
<accession>A0A914XC12</accession>
<name>A0A914XC12_9BILA</name>
<organism evidence="3 4">
    <name type="scientific">Plectus sambesii</name>
    <dbReference type="NCBI Taxonomy" id="2011161"/>
    <lineage>
        <taxon>Eukaryota</taxon>
        <taxon>Metazoa</taxon>
        <taxon>Ecdysozoa</taxon>
        <taxon>Nematoda</taxon>
        <taxon>Chromadorea</taxon>
        <taxon>Plectida</taxon>
        <taxon>Plectina</taxon>
        <taxon>Plectoidea</taxon>
        <taxon>Plectidae</taxon>
        <taxon>Plectus</taxon>
    </lineage>
</organism>
<dbReference type="Proteomes" id="UP000887566">
    <property type="component" value="Unplaced"/>
</dbReference>
<feature type="chain" id="PRO_5037251833" evidence="2">
    <location>
        <begin position="21"/>
        <end position="121"/>
    </location>
</feature>
<dbReference type="AlphaFoldDB" id="A0A914XC12"/>
<evidence type="ECO:0000256" key="2">
    <source>
        <dbReference type="SAM" id="SignalP"/>
    </source>
</evidence>
<feature type="region of interest" description="Disordered" evidence="1">
    <location>
        <begin position="68"/>
        <end position="100"/>
    </location>
</feature>
<dbReference type="WBParaSite" id="PSAMB.scaffold74size85960.g1659.t1">
    <property type="protein sequence ID" value="PSAMB.scaffold74size85960.g1659.t1"/>
    <property type="gene ID" value="PSAMB.scaffold74size85960.g1659"/>
</dbReference>
<evidence type="ECO:0000313" key="3">
    <source>
        <dbReference type="Proteomes" id="UP000887566"/>
    </source>
</evidence>
<reference evidence="4" key="1">
    <citation type="submission" date="2022-11" db="UniProtKB">
        <authorList>
            <consortium name="WormBaseParasite"/>
        </authorList>
    </citation>
    <scope>IDENTIFICATION</scope>
</reference>
<evidence type="ECO:0000313" key="4">
    <source>
        <dbReference type="WBParaSite" id="PSAMB.scaffold74size85960.g1659.t1"/>
    </source>
</evidence>